<evidence type="ECO:0000256" key="3">
    <source>
        <dbReference type="ARBA" id="ARBA00022723"/>
    </source>
</evidence>
<dbReference type="Proteomes" id="UP001500466">
    <property type="component" value="Unassembled WGS sequence"/>
</dbReference>
<dbReference type="InterPro" id="IPR001663">
    <property type="entry name" value="Rng_hydr_dOase-A"/>
</dbReference>
<feature type="domain" description="Rieske" evidence="7">
    <location>
        <begin position="56"/>
        <end position="164"/>
    </location>
</feature>
<dbReference type="Pfam" id="PF00848">
    <property type="entry name" value="Ring_hydroxyl_A"/>
    <property type="match status" value="1"/>
</dbReference>
<dbReference type="PANTHER" id="PTHR43756:SF5">
    <property type="entry name" value="CHOLINE MONOOXYGENASE, CHLOROPLASTIC"/>
    <property type="match status" value="1"/>
</dbReference>
<gene>
    <name evidence="8" type="ORF">GCM10023205_64460</name>
</gene>
<keyword evidence="2" id="KW-0001">2Fe-2S</keyword>
<keyword evidence="5" id="KW-0408">Iron</keyword>
<dbReference type="Gene3D" id="3.90.380.10">
    <property type="entry name" value="Naphthalene 1,2-dioxygenase Alpha Subunit, Chain A, domain 1"/>
    <property type="match status" value="2"/>
</dbReference>
<evidence type="ECO:0000313" key="9">
    <source>
        <dbReference type="Proteomes" id="UP001500466"/>
    </source>
</evidence>
<keyword evidence="9" id="KW-1185">Reference proteome</keyword>
<dbReference type="CDD" id="cd03469">
    <property type="entry name" value="Rieske_RO_Alpha_N"/>
    <property type="match status" value="1"/>
</dbReference>
<evidence type="ECO:0000256" key="4">
    <source>
        <dbReference type="ARBA" id="ARBA00023002"/>
    </source>
</evidence>
<dbReference type="RefSeq" id="WP_345679293.1">
    <property type="nucleotide sequence ID" value="NZ_BAABHS010000029.1"/>
</dbReference>
<protein>
    <recommendedName>
        <fullName evidence="7">Rieske domain-containing protein</fullName>
    </recommendedName>
</protein>
<dbReference type="PRINTS" id="PR00090">
    <property type="entry name" value="RNGDIOXGNASE"/>
</dbReference>
<evidence type="ECO:0000256" key="1">
    <source>
        <dbReference type="ARBA" id="ARBA00001962"/>
    </source>
</evidence>
<dbReference type="InterPro" id="IPR017941">
    <property type="entry name" value="Rieske_2Fe-2S"/>
</dbReference>
<reference evidence="9" key="1">
    <citation type="journal article" date="2019" name="Int. J. Syst. Evol. Microbiol.">
        <title>The Global Catalogue of Microorganisms (GCM) 10K type strain sequencing project: providing services to taxonomists for standard genome sequencing and annotation.</title>
        <authorList>
            <consortium name="The Broad Institute Genomics Platform"/>
            <consortium name="The Broad Institute Genome Sequencing Center for Infectious Disease"/>
            <person name="Wu L."/>
            <person name="Ma J."/>
        </authorList>
    </citation>
    <scope>NUCLEOTIDE SEQUENCE [LARGE SCALE GENOMIC DNA]</scope>
    <source>
        <strain evidence="9">JCM 17986</strain>
    </source>
</reference>
<dbReference type="EMBL" id="BAABHS010000029">
    <property type="protein sequence ID" value="GAA4985245.1"/>
    <property type="molecule type" value="Genomic_DNA"/>
</dbReference>
<keyword evidence="4" id="KW-0560">Oxidoreductase</keyword>
<comment type="cofactor">
    <cofactor evidence="1">
        <name>Fe cation</name>
        <dbReference type="ChEBI" id="CHEBI:24875"/>
    </cofactor>
</comment>
<proteinExistence type="predicted"/>
<keyword evidence="3" id="KW-0479">Metal-binding</keyword>
<comment type="caution">
    <text evidence="8">The sequence shown here is derived from an EMBL/GenBank/DDBJ whole genome shotgun (WGS) entry which is preliminary data.</text>
</comment>
<dbReference type="Pfam" id="PF00355">
    <property type="entry name" value="Rieske"/>
    <property type="match status" value="1"/>
</dbReference>
<evidence type="ECO:0000256" key="6">
    <source>
        <dbReference type="ARBA" id="ARBA00023014"/>
    </source>
</evidence>
<dbReference type="InterPro" id="IPR036922">
    <property type="entry name" value="Rieske_2Fe-2S_sf"/>
</dbReference>
<evidence type="ECO:0000313" key="8">
    <source>
        <dbReference type="EMBL" id="GAA4985245.1"/>
    </source>
</evidence>
<dbReference type="Gene3D" id="2.102.10.10">
    <property type="entry name" value="Rieske [2Fe-2S] iron-sulphur domain"/>
    <property type="match status" value="1"/>
</dbReference>
<dbReference type="InterPro" id="IPR015879">
    <property type="entry name" value="Ring_hydroxy_dOase_asu_C_dom"/>
</dbReference>
<evidence type="ECO:0000256" key="5">
    <source>
        <dbReference type="ARBA" id="ARBA00023004"/>
    </source>
</evidence>
<evidence type="ECO:0000259" key="7">
    <source>
        <dbReference type="PROSITE" id="PS51296"/>
    </source>
</evidence>
<name>A0ABP9I1P1_9ACTN</name>
<accession>A0ABP9I1P1</accession>
<dbReference type="SUPFAM" id="SSF55961">
    <property type="entry name" value="Bet v1-like"/>
    <property type="match status" value="1"/>
</dbReference>
<dbReference type="PANTHER" id="PTHR43756">
    <property type="entry name" value="CHOLINE MONOOXYGENASE, CHLOROPLASTIC"/>
    <property type="match status" value="1"/>
</dbReference>
<dbReference type="PROSITE" id="PS51296">
    <property type="entry name" value="RIESKE"/>
    <property type="match status" value="1"/>
</dbReference>
<sequence>MDRRTELDLVGRVIAMAARRTTTLADSVLRIPADTYVSPDHHTRERDQLFRARPVFACLGADVPEPGDHVAFASGGVPILVVRAPDGGVRAYLNACRHRGSPLARGRGNTGRAVSCPFHRWVYDTADGRLLGRPRSCGGFDELDSEDLGLAALPVAERHGIVVVRPTGPEPVDVDDWLAGLAPQFAAHDYPKLLPYTSVTTTWSCNWKLLLDTFFENYHVFALHRGSLGAFYLSGASPFDAFGPHNRLVVPRSSLLDQAELPEAERELRPHAVLQYFLAPNVIVSNVADYVMTWRFTPDAVDATTVEHALYTYRPAETDEDRGYFEDRFDAAESVTVAEDFPESELIHRNLASGLIPHTHAGRNEPGIIHFHRSMADHL</sequence>
<evidence type="ECO:0000256" key="2">
    <source>
        <dbReference type="ARBA" id="ARBA00022714"/>
    </source>
</evidence>
<organism evidence="8 9">
    <name type="scientific">Yinghuangia aomiensis</name>
    <dbReference type="NCBI Taxonomy" id="676205"/>
    <lineage>
        <taxon>Bacteria</taxon>
        <taxon>Bacillati</taxon>
        <taxon>Actinomycetota</taxon>
        <taxon>Actinomycetes</taxon>
        <taxon>Kitasatosporales</taxon>
        <taxon>Streptomycetaceae</taxon>
        <taxon>Yinghuangia</taxon>
    </lineage>
</organism>
<keyword evidence="6" id="KW-0411">Iron-sulfur</keyword>
<dbReference type="SUPFAM" id="SSF50022">
    <property type="entry name" value="ISP domain"/>
    <property type="match status" value="1"/>
</dbReference>